<dbReference type="Gene3D" id="1.25.40.10">
    <property type="entry name" value="Tetratricopeptide repeat domain"/>
    <property type="match status" value="1"/>
</dbReference>
<dbReference type="SUPFAM" id="SSF48452">
    <property type="entry name" value="TPR-like"/>
    <property type="match status" value="1"/>
</dbReference>
<sequence>MPDTSGIPNAEGEAIERADAALGRGEVQLARDELSSAIRTYTAAGHHRLAALACARMGSLVDSFIGNRAVARTWYARASRLLEEAPDCVEQGWVAVASVGCDVDDPAVLRAKAEFALGRARQFGDVNLEAKALADLGLARVQSGEIAAGMDTLDEAMALWCGPADDHNTGCMAVCSFFTACYYAADYERVRTWVDDLRRIGLVGDAPGNQVFLSSHCDSVQATALMELGRWTEADTLLRRSVAQFESCMPMPSWHPAIALADLRVRQGLFAEAEALLLGKDSDIQALLPAAQLHLARGDLELAAATARRGLRMVGADRLRAATLWGVLADAELRAGLRDAAADACREMQECALDLDVPCLRARASAVRARLLAGEGDSAAAITAMEQAVDMVPPSGFPVLRAELTLDLVRLHEQVGNRAAARVEAGQAASFLAGLDVTLTAENRALLQQFARRSRGSAVVTATLARGEHPWVAASDGPRVRLQATKGLRYLAELIASPGVERHVLDLVDRVEGVASGGPDRHGLGDAGPFLDSTARASYRRHIEQLRSEIEDALVVGASDRAVLLQDECDQLVAQLAAAFGLTGRSRVASSAAERARLNVTRSLRTAIARIRAEVPDAGDVLDRRIRTGLYCAYEPDQADPVHWVVQP</sequence>
<organism evidence="1 2">
    <name type="scientific">Nocardioides vastitatis</name>
    <dbReference type="NCBI Taxonomy" id="2568655"/>
    <lineage>
        <taxon>Bacteria</taxon>
        <taxon>Bacillati</taxon>
        <taxon>Actinomycetota</taxon>
        <taxon>Actinomycetes</taxon>
        <taxon>Propionibacteriales</taxon>
        <taxon>Nocardioidaceae</taxon>
        <taxon>Nocardioides</taxon>
    </lineage>
</organism>
<gene>
    <name evidence="1" type="ORF">ACFPQB_18485</name>
</gene>
<reference evidence="2" key="1">
    <citation type="journal article" date="2019" name="Int. J. Syst. Evol. Microbiol.">
        <title>The Global Catalogue of Microorganisms (GCM) 10K type strain sequencing project: providing services to taxonomists for standard genome sequencing and annotation.</title>
        <authorList>
            <consortium name="The Broad Institute Genomics Platform"/>
            <consortium name="The Broad Institute Genome Sequencing Center for Infectious Disease"/>
            <person name="Wu L."/>
            <person name="Ma J."/>
        </authorList>
    </citation>
    <scope>NUCLEOTIDE SEQUENCE [LARGE SCALE GENOMIC DNA]</scope>
    <source>
        <strain evidence="2">YIM 94188</strain>
    </source>
</reference>
<dbReference type="InterPro" id="IPR011990">
    <property type="entry name" value="TPR-like_helical_dom_sf"/>
</dbReference>
<proteinExistence type="predicted"/>
<dbReference type="RefSeq" id="WP_136432195.1">
    <property type="nucleotide sequence ID" value="NZ_JBHSNS010000011.1"/>
</dbReference>
<comment type="caution">
    <text evidence="1">The sequence shown here is derived from an EMBL/GenBank/DDBJ whole genome shotgun (WGS) entry which is preliminary data.</text>
</comment>
<evidence type="ECO:0000313" key="2">
    <source>
        <dbReference type="Proteomes" id="UP001596072"/>
    </source>
</evidence>
<evidence type="ECO:0008006" key="3">
    <source>
        <dbReference type="Google" id="ProtNLM"/>
    </source>
</evidence>
<dbReference type="Proteomes" id="UP001596072">
    <property type="component" value="Unassembled WGS sequence"/>
</dbReference>
<accession>A0ABW0ZQR7</accession>
<keyword evidence="2" id="KW-1185">Reference proteome</keyword>
<name>A0ABW0ZQR7_9ACTN</name>
<dbReference type="EMBL" id="JBHSNS010000011">
    <property type="protein sequence ID" value="MFC5730915.1"/>
    <property type="molecule type" value="Genomic_DNA"/>
</dbReference>
<protein>
    <recommendedName>
        <fullName evidence="3">Tetratricopeptide repeat protein</fullName>
    </recommendedName>
</protein>
<evidence type="ECO:0000313" key="1">
    <source>
        <dbReference type="EMBL" id="MFC5730915.1"/>
    </source>
</evidence>